<sequence>MTAVSRDPAVRASHDLVAVDHARRLREDPVARPLDRAMLDAFAAHARDAGGAVADLGCGPGRVTAYLARRGLRAFGVDLSPAMVAVARRTYPGLRFEVGRMAALDVPDGALGGVVAWHGTAHLPQRELPDVFAEFARVLAPGGHALVAFDAETVRDRPEPAAHAPEPLAGLLAEAGLPEAARMVREPAEGEPGPRGFVLARKPRTP</sequence>
<dbReference type="PANTHER" id="PTHR42912:SF95">
    <property type="entry name" value="METHYLTRANSFERASE TYPE 11 DOMAIN-CONTAINING PROTEIN"/>
    <property type="match status" value="1"/>
</dbReference>
<keyword evidence="4" id="KW-1185">Reference proteome</keyword>
<dbReference type="SUPFAM" id="SSF53335">
    <property type="entry name" value="S-adenosyl-L-methionine-dependent methyltransferases"/>
    <property type="match status" value="1"/>
</dbReference>
<dbReference type="InterPro" id="IPR041698">
    <property type="entry name" value="Methyltransf_25"/>
</dbReference>
<accession>A0ABW7PPS4</accession>
<name>A0ABW7PPS4_9ACTN</name>
<proteinExistence type="predicted"/>
<gene>
    <name evidence="3" type="ORF">WDV06_31820</name>
</gene>
<dbReference type="GO" id="GO:0008168">
    <property type="term" value="F:methyltransferase activity"/>
    <property type="evidence" value="ECO:0007669"/>
    <property type="project" value="UniProtKB-KW"/>
</dbReference>
<dbReference type="RefSeq" id="WP_395513279.1">
    <property type="nucleotide sequence ID" value="NZ_JBBDHD010000140.1"/>
</dbReference>
<dbReference type="Proteomes" id="UP001610631">
    <property type="component" value="Unassembled WGS sequence"/>
</dbReference>
<dbReference type="InterPro" id="IPR029063">
    <property type="entry name" value="SAM-dependent_MTases_sf"/>
</dbReference>
<keyword evidence="3" id="KW-0808">Transferase</keyword>
<keyword evidence="3" id="KW-0489">Methyltransferase</keyword>
<organism evidence="3 4">
    <name type="scientific">Streptomyces racemochromogenes</name>
    <dbReference type="NCBI Taxonomy" id="67353"/>
    <lineage>
        <taxon>Bacteria</taxon>
        <taxon>Bacillati</taxon>
        <taxon>Actinomycetota</taxon>
        <taxon>Actinomycetes</taxon>
        <taxon>Kitasatosporales</taxon>
        <taxon>Streptomycetaceae</taxon>
        <taxon>Streptomyces</taxon>
    </lineage>
</organism>
<dbReference type="EMBL" id="JBBDHD010000140">
    <property type="protein sequence ID" value="MFH7599652.1"/>
    <property type="molecule type" value="Genomic_DNA"/>
</dbReference>
<evidence type="ECO:0000313" key="3">
    <source>
        <dbReference type="EMBL" id="MFH7599652.1"/>
    </source>
</evidence>
<evidence type="ECO:0000259" key="2">
    <source>
        <dbReference type="Pfam" id="PF13649"/>
    </source>
</evidence>
<reference evidence="3 4" key="1">
    <citation type="submission" date="2024-03" db="EMBL/GenBank/DDBJ databases">
        <title>Whole genome sequencing of Streptomyces racemochromogenes, to identify antimicrobial biosynthetic gene clusters.</title>
        <authorList>
            <person name="Suryawanshi P."/>
            <person name="Krishnaraj P.U."/>
            <person name="Arun Y.P."/>
            <person name="Suryawanshi M.P."/>
            <person name="Rakshit O."/>
        </authorList>
    </citation>
    <scope>NUCLEOTIDE SEQUENCE [LARGE SCALE GENOMIC DNA]</scope>
    <source>
        <strain evidence="3 4">AUDT626</strain>
    </source>
</reference>
<dbReference type="Gene3D" id="3.40.50.150">
    <property type="entry name" value="Vaccinia Virus protein VP39"/>
    <property type="match status" value="1"/>
</dbReference>
<evidence type="ECO:0000256" key="1">
    <source>
        <dbReference type="SAM" id="MobiDB-lite"/>
    </source>
</evidence>
<evidence type="ECO:0000313" key="4">
    <source>
        <dbReference type="Proteomes" id="UP001610631"/>
    </source>
</evidence>
<dbReference type="GO" id="GO:0032259">
    <property type="term" value="P:methylation"/>
    <property type="evidence" value="ECO:0007669"/>
    <property type="project" value="UniProtKB-KW"/>
</dbReference>
<protein>
    <submittedName>
        <fullName evidence="3">Class I SAM-dependent methyltransferase</fullName>
        <ecNumber evidence="3">2.1.-.-</ecNumber>
    </submittedName>
</protein>
<dbReference type="InterPro" id="IPR050508">
    <property type="entry name" value="Methyltransf_Superfamily"/>
</dbReference>
<comment type="caution">
    <text evidence="3">The sequence shown here is derived from an EMBL/GenBank/DDBJ whole genome shotgun (WGS) entry which is preliminary data.</text>
</comment>
<feature type="domain" description="Methyltransferase" evidence="2">
    <location>
        <begin position="53"/>
        <end position="143"/>
    </location>
</feature>
<dbReference type="CDD" id="cd02440">
    <property type="entry name" value="AdoMet_MTases"/>
    <property type="match status" value="1"/>
</dbReference>
<feature type="region of interest" description="Disordered" evidence="1">
    <location>
        <begin position="185"/>
        <end position="206"/>
    </location>
</feature>
<dbReference type="Pfam" id="PF13649">
    <property type="entry name" value="Methyltransf_25"/>
    <property type="match status" value="1"/>
</dbReference>
<dbReference type="PANTHER" id="PTHR42912">
    <property type="entry name" value="METHYLTRANSFERASE"/>
    <property type="match status" value="1"/>
</dbReference>
<dbReference type="EC" id="2.1.-.-" evidence="3"/>